<reference evidence="9" key="1">
    <citation type="journal article" date="2014" name="Int. J. Syst. Evol. Microbiol.">
        <title>Complete genome sequence of Corynebacterium casei LMG S-19264T (=DSM 44701T), isolated from a smear-ripened cheese.</title>
        <authorList>
            <consortium name="US DOE Joint Genome Institute (JGI-PGF)"/>
            <person name="Walter F."/>
            <person name="Albersmeier A."/>
            <person name="Kalinowski J."/>
            <person name="Ruckert C."/>
        </authorList>
    </citation>
    <scope>NUCLEOTIDE SEQUENCE</scope>
    <source>
        <strain evidence="9">KCTC 12343</strain>
    </source>
</reference>
<sequence length="513" mass="55082">MRTNAATVSLWTDTAQVPSFAPLAGDTTADVCVVGGGIAGLTSAYLLLKEGRSVVLVDALQPGAGETGRTTAHFFPPDERYAGIAKRFGDARAHLLHDSYERATSLVESIVHDERIACDFRRLDGYLVPAATGGGAEGVAVIEREHECTQRLGIATTRLPRVPGLAWDTGPALCFHNQAQFHPVKYLAGLVRAIERLGGRIYGDTRARDVGGTSVVTEKGTVHAAAVVVATNTPFNNRFVLHTKVAPYHSYVVGLTVPRGAIEPFLLWDTGDPYYYVRLDDARVARPYDILVVGGQDHKTGQEGMPQHRWDEIEAWTRARFPQAGEAMYRWSGEVMEPADGVAYLGRNPADRGNVFVITGDSGNGMTHCTAGAILVTDLIAGRANPWEALYDPGRMPLHGLGEFAREQANVAAQYTDWLQGGEVASPDRIPPGEGALIREGLKLMAVHRAGDGKLTFLSAACPHMGCAVHWNSAEKSWDCPCHGSRFDIAGQVLHGPSNAPLPPADPGGKGSR</sequence>
<evidence type="ECO:0000256" key="7">
    <source>
        <dbReference type="SAM" id="MobiDB-lite"/>
    </source>
</evidence>
<dbReference type="PROSITE" id="PS51296">
    <property type="entry name" value="RIESKE"/>
    <property type="match status" value="1"/>
</dbReference>
<dbReference type="GO" id="GO:0051537">
    <property type="term" value="F:2 iron, 2 sulfur cluster binding"/>
    <property type="evidence" value="ECO:0007669"/>
    <property type="project" value="UniProtKB-KW"/>
</dbReference>
<dbReference type="SUPFAM" id="SSF50022">
    <property type="entry name" value="ISP domain"/>
    <property type="match status" value="1"/>
</dbReference>
<dbReference type="GO" id="GO:0016020">
    <property type="term" value="C:membrane"/>
    <property type="evidence" value="ECO:0007669"/>
    <property type="project" value="InterPro"/>
</dbReference>
<dbReference type="PANTHER" id="PTHR13847:SF281">
    <property type="entry name" value="FAD DEPENDENT OXIDOREDUCTASE DOMAIN-CONTAINING PROTEIN"/>
    <property type="match status" value="1"/>
</dbReference>
<gene>
    <name evidence="10" type="ORF">EYF70_15950</name>
    <name evidence="9" type="ORF">GCM10007387_48100</name>
</gene>
<dbReference type="Pfam" id="PF00355">
    <property type="entry name" value="Rieske"/>
    <property type="match status" value="1"/>
</dbReference>
<dbReference type="GO" id="GO:0016491">
    <property type="term" value="F:oxidoreductase activity"/>
    <property type="evidence" value="ECO:0007669"/>
    <property type="project" value="UniProtKB-KW"/>
</dbReference>
<dbReference type="InterPro" id="IPR006076">
    <property type="entry name" value="FAD-dep_OxRdtase"/>
</dbReference>
<evidence type="ECO:0000256" key="1">
    <source>
        <dbReference type="ARBA" id="ARBA00022714"/>
    </source>
</evidence>
<feature type="domain" description="Rieske" evidence="8">
    <location>
        <begin position="422"/>
        <end position="513"/>
    </location>
</feature>
<dbReference type="AlphaFoldDB" id="A0A411WZL5"/>
<dbReference type="SUPFAM" id="SSF51905">
    <property type="entry name" value="FAD/NAD(P)-binding domain"/>
    <property type="match status" value="1"/>
</dbReference>
<keyword evidence="4" id="KW-0408">Iron</keyword>
<accession>A0A411WZL5</accession>
<evidence type="ECO:0000256" key="6">
    <source>
        <dbReference type="ARBA" id="ARBA00023157"/>
    </source>
</evidence>
<keyword evidence="11" id="KW-1185">Reference proteome</keyword>
<dbReference type="PANTHER" id="PTHR13847">
    <property type="entry name" value="SARCOSINE DEHYDROGENASE-RELATED"/>
    <property type="match status" value="1"/>
</dbReference>
<organism evidence="9 12">
    <name type="scientific">Pseudoduganella albidiflava</name>
    <dbReference type="NCBI Taxonomy" id="321983"/>
    <lineage>
        <taxon>Bacteria</taxon>
        <taxon>Pseudomonadati</taxon>
        <taxon>Pseudomonadota</taxon>
        <taxon>Betaproteobacteria</taxon>
        <taxon>Burkholderiales</taxon>
        <taxon>Oxalobacteraceae</taxon>
        <taxon>Telluria group</taxon>
        <taxon>Pseudoduganella</taxon>
    </lineage>
</organism>
<keyword evidence="3" id="KW-0560">Oxidoreductase</keyword>
<dbReference type="Pfam" id="PF01266">
    <property type="entry name" value="DAO"/>
    <property type="match status" value="1"/>
</dbReference>
<dbReference type="RefSeq" id="WP_131146292.1">
    <property type="nucleotide sequence ID" value="NZ_BMWV01000013.1"/>
</dbReference>
<evidence type="ECO:0000256" key="5">
    <source>
        <dbReference type="ARBA" id="ARBA00023014"/>
    </source>
</evidence>
<keyword evidence="2" id="KW-0479">Metal-binding</keyword>
<keyword evidence="6" id="KW-1015">Disulfide bond</keyword>
<dbReference type="InterPro" id="IPR036188">
    <property type="entry name" value="FAD/NAD-bd_sf"/>
</dbReference>
<dbReference type="PRINTS" id="PR00162">
    <property type="entry name" value="RIESKE"/>
</dbReference>
<dbReference type="InterPro" id="IPR005805">
    <property type="entry name" value="Rieske_Fe-S_prot_C"/>
</dbReference>
<evidence type="ECO:0000313" key="12">
    <source>
        <dbReference type="Proteomes" id="UP000628442"/>
    </source>
</evidence>
<dbReference type="InterPro" id="IPR017941">
    <property type="entry name" value="Rieske_2Fe-2S"/>
</dbReference>
<dbReference type="Proteomes" id="UP000628442">
    <property type="component" value="Unassembled WGS sequence"/>
</dbReference>
<dbReference type="Gene3D" id="3.30.9.10">
    <property type="entry name" value="D-Amino Acid Oxidase, subunit A, domain 2"/>
    <property type="match status" value="1"/>
</dbReference>
<dbReference type="InterPro" id="IPR036922">
    <property type="entry name" value="Rieske_2Fe-2S_sf"/>
</dbReference>
<evidence type="ECO:0000313" key="9">
    <source>
        <dbReference type="EMBL" id="GGY59940.1"/>
    </source>
</evidence>
<name>A0A411WZL5_9BURK</name>
<protein>
    <submittedName>
        <fullName evidence="9 10">Oxidoreductase</fullName>
    </submittedName>
</protein>
<dbReference type="Proteomes" id="UP000292307">
    <property type="component" value="Chromosome"/>
</dbReference>
<dbReference type="EMBL" id="CP036401">
    <property type="protein sequence ID" value="QBI02177.1"/>
    <property type="molecule type" value="Genomic_DNA"/>
</dbReference>
<dbReference type="EMBL" id="BMWV01000013">
    <property type="protein sequence ID" value="GGY59940.1"/>
    <property type="molecule type" value="Genomic_DNA"/>
</dbReference>
<keyword evidence="1" id="KW-0001">2Fe-2S</keyword>
<feature type="region of interest" description="Disordered" evidence="7">
    <location>
        <begin position="494"/>
        <end position="513"/>
    </location>
</feature>
<reference evidence="10 11" key="2">
    <citation type="submission" date="2019-02" db="EMBL/GenBank/DDBJ databases">
        <title>Draft Genome Sequences of Six Type Strains of the Genus Massilia.</title>
        <authorList>
            <person name="Miess H."/>
            <person name="Frediansyhah A."/>
            <person name="Gross H."/>
        </authorList>
    </citation>
    <scope>NUCLEOTIDE SEQUENCE [LARGE SCALE GENOMIC DNA]</scope>
    <source>
        <strain evidence="10 11">DSM 17472</strain>
    </source>
</reference>
<proteinExistence type="predicted"/>
<dbReference type="Gene3D" id="3.50.50.60">
    <property type="entry name" value="FAD/NAD(P)-binding domain"/>
    <property type="match status" value="1"/>
</dbReference>
<dbReference type="Gene3D" id="2.102.10.10">
    <property type="entry name" value="Rieske [2Fe-2S] iron-sulphur domain"/>
    <property type="match status" value="1"/>
</dbReference>
<keyword evidence="5" id="KW-0411">Iron-sulfur</keyword>
<evidence type="ECO:0000256" key="3">
    <source>
        <dbReference type="ARBA" id="ARBA00023002"/>
    </source>
</evidence>
<dbReference type="GO" id="GO:0005737">
    <property type="term" value="C:cytoplasm"/>
    <property type="evidence" value="ECO:0007669"/>
    <property type="project" value="TreeGrafter"/>
</dbReference>
<evidence type="ECO:0000313" key="10">
    <source>
        <dbReference type="EMBL" id="QBI02177.1"/>
    </source>
</evidence>
<evidence type="ECO:0000256" key="2">
    <source>
        <dbReference type="ARBA" id="ARBA00022723"/>
    </source>
</evidence>
<evidence type="ECO:0000259" key="8">
    <source>
        <dbReference type="PROSITE" id="PS51296"/>
    </source>
</evidence>
<dbReference type="GO" id="GO:0046872">
    <property type="term" value="F:metal ion binding"/>
    <property type="evidence" value="ECO:0007669"/>
    <property type="project" value="UniProtKB-KW"/>
</dbReference>
<evidence type="ECO:0000313" key="11">
    <source>
        <dbReference type="Proteomes" id="UP000292307"/>
    </source>
</evidence>
<reference evidence="9" key="3">
    <citation type="submission" date="2022-12" db="EMBL/GenBank/DDBJ databases">
        <authorList>
            <person name="Sun Q."/>
            <person name="Kim S."/>
        </authorList>
    </citation>
    <scope>NUCLEOTIDE SEQUENCE</scope>
    <source>
        <strain evidence="9">KCTC 12343</strain>
    </source>
</reference>
<dbReference type="OrthoDB" id="9767869at2"/>
<evidence type="ECO:0000256" key="4">
    <source>
        <dbReference type="ARBA" id="ARBA00023004"/>
    </source>
</evidence>